<keyword evidence="2" id="KW-0472">Membrane</keyword>
<evidence type="ECO:0000256" key="1">
    <source>
        <dbReference type="SAM" id="MobiDB-lite"/>
    </source>
</evidence>
<evidence type="ECO:0000313" key="4">
    <source>
        <dbReference type="EMBL" id="MFB2936781.1"/>
    </source>
</evidence>
<dbReference type="Pfam" id="PF13365">
    <property type="entry name" value="Trypsin_2"/>
    <property type="match status" value="1"/>
</dbReference>
<evidence type="ECO:0000256" key="2">
    <source>
        <dbReference type="SAM" id="Phobius"/>
    </source>
</evidence>
<keyword evidence="2" id="KW-0812">Transmembrane</keyword>
<dbReference type="GO" id="GO:0008233">
    <property type="term" value="F:peptidase activity"/>
    <property type="evidence" value="ECO:0007669"/>
    <property type="project" value="UniProtKB-KW"/>
</dbReference>
<comment type="caution">
    <text evidence="4">The sequence shown here is derived from an EMBL/GenBank/DDBJ whole genome shotgun (WGS) entry which is preliminary data.</text>
</comment>
<reference evidence="4 5" key="1">
    <citation type="submission" date="2024-09" db="EMBL/GenBank/DDBJ databases">
        <title>Floridaenema gen nov. (Aerosakkonemataceae, Aerosakkonematales ord. nov., Cyanobacteria) from benthic tropical and subtropical fresh waters, with the description of four new species.</title>
        <authorList>
            <person name="Moretto J.A."/>
            <person name="Berthold D.E."/>
            <person name="Lefler F.W."/>
            <person name="Huang I.-S."/>
            <person name="Laughinghouse H. IV."/>
        </authorList>
    </citation>
    <scope>NUCLEOTIDE SEQUENCE [LARGE SCALE GENOMIC DNA]</scope>
    <source>
        <strain evidence="4 5">BLCC-F154</strain>
    </source>
</reference>
<dbReference type="Gene3D" id="2.40.10.10">
    <property type="entry name" value="Trypsin-like serine proteases"/>
    <property type="match status" value="2"/>
</dbReference>
<evidence type="ECO:0000256" key="3">
    <source>
        <dbReference type="SAM" id="SignalP"/>
    </source>
</evidence>
<dbReference type="EMBL" id="JBHFNS010000062">
    <property type="protein sequence ID" value="MFB2936781.1"/>
    <property type="molecule type" value="Genomic_DNA"/>
</dbReference>
<dbReference type="InterPro" id="IPR043504">
    <property type="entry name" value="Peptidase_S1_PA_chymotrypsin"/>
</dbReference>
<proteinExistence type="predicted"/>
<protein>
    <submittedName>
        <fullName evidence="4">Serine protease</fullName>
    </submittedName>
</protein>
<feature type="compositionally biased region" description="Low complexity" evidence="1">
    <location>
        <begin position="307"/>
        <end position="323"/>
    </location>
</feature>
<feature type="transmembrane region" description="Helical" evidence="2">
    <location>
        <begin position="346"/>
        <end position="369"/>
    </location>
</feature>
<feature type="chain" id="PRO_5046672329" evidence="3">
    <location>
        <begin position="33"/>
        <end position="508"/>
    </location>
</feature>
<sequence>MKRTITLLLALACMYSPIFELSMQASALPAYAQTNATSNRKLTEEEVKSIAQEITVRAFVENSQDYRASGILIDRQKRKQGQQSIYLYLVLTNAHVLKGLNKRVTREGGYRVQTSDNQTHEAFLYPGINWKGNDLGLLWFYSANQYKTANLGKSKSLKDWDKVFVSGFPCEEANSCQGWFTFTSGYAWTWLILHRKHLDSGYQLGFDNDTREGMSGGPVLDERGLVVGINGRGKYQHLGFRSGDPSVPDVNPYAYMDGKDEPPIQIQDTMRSLAWAIPIETYINYVKNPFDRLQLPSPKAGTQSFETQSSPEPSPTSSTAPTTRQRREDEGKNNDKKYDYSQQIPYLGMVGVIAIVLVGSLIVIFYCLLNLNGSRGNKRMSQFPNSSKALLPADYQESFPNIEHIAKVLINYSKKEIEFLVDGCSLLLEYEKNFNREITFSGKPEIKIRSNVLNWNNLIPETDVKEYQFGFPSKRHNDDGSEEIIWYLYPATSVSRKPSSITVTFTSN</sequence>
<gene>
    <name evidence="4" type="ORF">ACE1B6_16135</name>
</gene>
<keyword evidence="4" id="KW-0645">Protease</keyword>
<evidence type="ECO:0000313" key="5">
    <source>
        <dbReference type="Proteomes" id="UP001576776"/>
    </source>
</evidence>
<organism evidence="4 5">
    <name type="scientific">Floridaenema fluviatile BLCC-F154</name>
    <dbReference type="NCBI Taxonomy" id="3153640"/>
    <lineage>
        <taxon>Bacteria</taxon>
        <taxon>Bacillati</taxon>
        <taxon>Cyanobacteriota</taxon>
        <taxon>Cyanophyceae</taxon>
        <taxon>Oscillatoriophycideae</taxon>
        <taxon>Aerosakkonematales</taxon>
        <taxon>Aerosakkonemataceae</taxon>
        <taxon>Floridanema</taxon>
        <taxon>Floridanema fluviatile</taxon>
    </lineage>
</organism>
<dbReference type="RefSeq" id="WP_413258276.1">
    <property type="nucleotide sequence ID" value="NZ_JBHFNS010000062.1"/>
</dbReference>
<dbReference type="Proteomes" id="UP001576776">
    <property type="component" value="Unassembled WGS sequence"/>
</dbReference>
<dbReference type="SUPFAM" id="SSF50494">
    <property type="entry name" value="Trypsin-like serine proteases"/>
    <property type="match status" value="1"/>
</dbReference>
<feature type="compositionally biased region" description="Basic and acidic residues" evidence="1">
    <location>
        <begin position="325"/>
        <end position="337"/>
    </location>
</feature>
<keyword evidence="4" id="KW-0378">Hydrolase</keyword>
<accession>A0ABV4YE58</accession>
<dbReference type="GO" id="GO:0006508">
    <property type="term" value="P:proteolysis"/>
    <property type="evidence" value="ECO:0007669"/>
    <property type="project" value="UniProtKB-KW"/>
</dbReference>
<name>A0ABV4YE58_9CYAN</name>
<keyword evidence="5" id="KW-1185">Reference proteome</keyword>
<keyword evidence="2" id="KW-1133">Transmembrane helix</keyword>
<dbReference type="InterPro" id="IPR009003">
    <property type="entry name" value="Peptidase_S1_PA"/>
</dbReference>
<feature type="region of interest" description="Disordered" evidence="1">
    <location>
        <begin position="296"/>
        <end position="337"/>
    </location>
</feature>
<keyword evidence="3" id="KW-0732">Signal</keyword>
<feature type="signal peptide" evidence="3">
    <location>
        <begin position="1"/>
        <end position="32"/>
    </location>
</feature>